<dbReference type="PRINTS" id="PR01438">
    <property type="entry name" value="UNVRSLSTRESS"/>
</dbReference>
<keyword evidence="4" id="KW-1185">Reference proteome</keyword>
<evidence type="ECO:0000259" key="2">
    <source>
        <dbReference type="Pfam" id="PF00582"/>
    </source>
</evidence>
<feature type="domain" description="UspA" evidence="2">
    <location>
        <begin position="16"/>
        <end position="156"/>
    </location>
</feature>
<comment type="similarity">
    <text evidence="1">Belongs to the universal stress protein A family.</text>
</comment>
<evidence type="ECO:0000313" key="4">
    <source>
        <dbReference type="Proteomes" id="UP001225605"/>
    </source>
</evidence>
<dbReference type="Proteomes" id="UP001225605">
    <property type="component" value="Unassembled WGS sequence"/>
</dbReference>
<dbReference type="Gene3D" id="3.40.50.620">
    <property type="entry name" value="HUPs"/>
    <property type="match status" value="2"/>
</dbReference>
<dbReference type="InterPro" id="IPR014729">
    <property type="entry name" value="Rossmann-like_a/b/a_fold"/>
</dbReference>
<feature type="domain" description="UspA" evidence="2">
    <location>
        <begin position="165"/>
        <end position="301"/>
    </location>
</feature>
<dbReference type="SUPFAM" id="SSF52402">
    <property type="entry name" value="Adenine nucleotide alpha hydrolases-like"/>
    <property type="match status" value="2"/>
</dbReference>
<dbReference type="PANTHER" id="PTHR46268:SF6">
    <property type="entry name" value="UNIVERSAL STRESS PROTEIN UP12"/>
    <property type="match status" value="1"/>
</dbReference>
<evidence type="ECO:0000313" key="3">
    <source>
        <dbReference type="EMBL" id="MDQ2586467.1"/>
    </source>
</evidence>
<gene>
    <name evidence="3" type="ORF">CKY47_21215</name>
</gene>
<reference evidence="3 4" key="1">
    <citation type="submission" date="2017-06" db="EMBL/GenBank/DDBJ databases">
        <title>Cultured bacterium strain Saccharothrix yanglingensis Hhs.015.</title>
        <authorList>
            <person name="Xia Y."/>
        </authorList>
    </citation>
    <scope>NUCLEOTIDE SEQUENCE [LARGE SCALE GENOMIC DNA]</scope>
    <source>
        <strain evidence="3 4">Hhs.015</strain>
    </source>
</reference>
<dbReference type="Pfam" id="PF00582">
    <property type="entry name" value="Usp"/>
    <property type="match status" value="2"/>
</dbReference>
<dbReference type="RefSeq" id="WP_306747717.1">
    <property type="nucleotide sequence ID" value="NZ_NSDM01000009.1"/>
</dbReference>
<organism evidence="3 4">
    <name type="scientific">Saccharothrix yanglingensis</name>
    <dbReference type="NCBI Taxonomy" id="659496"/>
    <lineage>
        <taxon>Bacteria</taxon>
        <taxon>Bacillati</taxon>
        <taxon>Actinomycetota</taxon>
        <taxon>Actinomycetes</taxon>
        <taxon>Pseudonocardiales</taxon>
        <taxon>Pseudonocardiaceae</taxon>
        <taxon>Saccharothrix</taxon>
    </lineage>
</organism>
<protein>
    <recommendedName>
        <fullName evidence="2">UspA domain-containing protein</fullName>
    </recommendedName>
</protein>
<name>A0ABU0X3A0_9PSEU</name>
<sequence length="303" mass="31855">MATPEEDVRMAVDGRQAVVVGVDGSEQSRTAALWAAQEATGRGLRLVVVSAVHGPFPELVFTAGAAPLPEVVDEDSVRAFAESHLEEVADECREFVPDVEAHLLPGRPAEVLREVGADAELVVVGWSGRTGLAKALLGSTAADLVHQGDRPTVVVRDSGALGQAVVVGVDGSPSSGRAADFAFDFADRHGLRVVAVHAWADAVMPVAVPELGWNHDWDAVRVAAGEVVERELAVRRQRYPRVEAELAVAFDSPAHALLEQARGAALLVVGSRGRSAVRRALLGSVSHAVVYHAPCTVAVVHGE</sequence>
<dbReference type="CDD" id="cd00293">
    <property type="entry name" value="USP-like"/>
    <property type="match status" value="1"/>
</dbReference>
<comment type="caution">
    <text evidence="3">The sequence shown here is derived from an EMBL/GenBank/DDBJ whole genome shotgun (WGS) entry which is preliminary data.</text>
</comment>
<proteinExistence type="inferred from homology"/>
<dbReference type="InterPro" id="IPR006016">
    <property type="entry name" value="UspA"/>
</dbReference>
<accession>A0ABU0X3A0</accession>
<evidence type="ECO:0000256" key="1">
    <source>
        <dbReference type="ARBA" id="ARBA00008791"/>
    </source>
</evidence>
<dbReference type="EMBL" id="NSDM01000009">
    <property type="protein sequence ID" value="MDQ2586467.1"/>
    <property type="molecule type" value="Genomic_DNA"/>
</dbReference>
<dbReference type="InterPro" id="IPR006015">
    <property type="entry name" value="Universal_stress_UspA"/>
</dbReference>
<dbReference type="PANTHER" id="PTHR46268">
    <property type="entry name" value="STRESS RESPONSE PROTEIN NHAX"/>
    <property type="match status" value="1"/>
</dbReference>